<organism evidence="1 3">
    <name type="scientific">Streptomyces phage Samisti12</name>
    <dbReference type="NCBI Taxonomy" id="2023995"/>
    <lineage>
        <taxon>Viruses</taxon>
        <taxon>Duplodnaviria</taxon>
        <taxon>Heunggongvirae</taxon>
        <taxon>Uroviricota</taxon>
        <taxon>Caudoviricetes</taxon>
        <taxon>Stanwilliamsviridae</taxon>
        <taxon>Boydwoodruffvirinae</taxon>
        <taxon>Samistivirus</taxon>
        <taxon>Samistivirus samisti12</taxon>
    </lineage>
</organism>
<dbReference type="EMBL" id="MF347639">
    <property type="protein sequence ID" value="AST15246.1"/>
    <property type="molecule type" value="Genomic_DNA"/>
</dbReference>
<gene>
    <name evidence="1" type="ORF">SEA_SAMISTI12_14</name>
    <name evidence="2" type="ORF">SEA_SAMISTI12_265</name>
</gene>
<evidence type="ECO:0000313" key="2">
    <source>
        <dbReference type="EMBL" id="AST15450.1"/>
    </source>
</evidence>
<dbReference type="Proteomes" id="UP000223033">
    <property type="component" value="Segment"/>
</dbReference>
<sequence length="72" mass="8043">MATRVAVHLAHRDKPVLFTLTSHNAEETNESWRKAVAAKASTFNFTDKDGREIALTVSRVDMLVAMDIKEAE</sequence>
<keyword evidence="3" id="KW-1185">Reference proteome</keyword>
<dbReference type="EMBL" id="MF347639">
    <property type="protein sequence ID" value="AST15450.1"/>
    <property type="molecule type" value="Genomic_DNA"/>
</dbReference>
<reference evidence="1 3" key="1">
    <citation type="submission" date="2017-06" db="EMBL/GenBank/DDBJ databases">
        <authorList>
            <person name="Aguayo I.A."/>
            <person name="Aziz R.M."/>
            <person name="Espinoza L.A."/>
            <person name="Farooq A."/>
            <person name="Garcia C."/>
            <person name="Ibrahim S.M."/>
            <person name="Malik M.A."/>
            <person name="Martinez A."/>
            <person name="Xavier K.T."/>
            <person name="Yao A.B."/>
            <person name="Bhuiyan S."/>
            <person name="Donegan-Quick R.H."/>
            <person name="Allen M.S."/>
            <person name="Hughes L.E."/>
            <person name="Garlena R.A."/>
            <person name="Russell D.A."/>
            <person name="Pope W.H."/>
            <person name="Jacobs-Sera D."/>
            <person name="Hendrix R.W."/>
            <person name="Hatfull G.F."/>
        </authorList>
    </citation>
    <scope>NUCLEOTIDE SEQUENCE [LARGE SCALE GENOMIC DNA]</scope>
</reference>
<evidence type="ECO:0000313" key="1">
    <source>
        <dbReference type="EMBL" id="AST15246.1"/>
    </source>
</evidence>
<accession>A0A223FZS4</accession>
<evidence type="ECO:0000313" key="3">
    <source>
        <dbReference type="Proteomes" id="UP000223033"/>
    </source>
</evidence>
<name>A0A223FZS4_9CAUD</name>
<proteinExistence type="predicted"/>
<protein>
    <submittedName>
        <fullName evidence="1">Uncharacterized protein</fullName>
    </submittedName>
</protein>